<dbReference type="EMBL" id="JAOYFB010000037">
    <property type="protein sequence ID" value="KAK4022582.1"/>
    <property type="molecule type" value="Genomic_DNA"/>
</dbReference>
<accession>A0ABR0ABT7</accession>
<gene>
    <name evidence="1" type="ORF">OUZ56_008041</name>
</gene>
<keyword evidence="2" id="KW-1185">Reference proteome</keyword>
<name>A0ABR0ABT7_9CRUS</name>
<proteinExistence type="predicted"/>
<organism evidence="1 2">
    <name type="scientific">Daphnia magna</name>
    <dbReference type="NCBI Taxonomy" id="35525"/>
    <lineage>
        <taxon>Eukaryota</taxon>
        <taxon>Metazoa</taxon>
        <taxon>Ecdysozoa</taxon>
        <taxon>Arthropoda</taxon>
        <taxon>Crustacea</taxon>
        <taxon>Branchiopoda</taxon>
        <taxon>Diplostraca</taxon>
        <taxon>Cladocera</taxon>
        <taxon>Anomopoda</taxon>
        <taxon>Daphniidae</taxon>
        <taxon>Daphnia</taxon>
    </lineage>
</organism>
<evidence type="ECO:0000313" key="1">
    <source>
        <dbReference type="EMBL" id="KAK4022582.1"/>
    </source>
</evidence>
<comment type="caution">
    <text evidence="1">The sequence shown here is derived from an EMBL/GenBank/DDBJ whole genome shotgun (WGS) entry which is preliminary data.</text>
</comment>
<protein>
    <submittedName>
        <fullName evidence="1">Uncharacterized protein</fullName>
    </submittedName>
</protein>
<dbReference type="Proteomes" id="UP001234178">
    <property type="component" value="Unassembled WGS sequence"/>
</dbReference>
<reference evidence="1 2" key="1">
    <citation type="journal article" date="2023" name="Nucleic Acids Res.">
        <title>The hologenome of Daphnia magna reveals possible DNA methylation and microbiome-mediated evolution of the host genome.</title>
        <authorList>
            <person name="Chaturvedi A."/>
            <person name="Li X."/>
            <person name="Dhandapani V."/>
            <person name="Marshall H."/>
            <person name="Kissane S."/>
            <person name="Cuenca-Cambronero M."/>
            <person name="Asole G."/>
            <person name="Calvet F."/>
            <person name="Ruiz-Romero M."/>
            <person name="Marangio P."/>
            <person name="Guigo R."/>
            <person name="Rago D."/>
            <person name="Mirbahai L."/>
            <person name="Eastwood N."/>
            <person name="Colbourne J.K."/>
            <person name="Zhou J."/>
            <person name="Mallon E."/>
            <person name="Orsini L."/>
        </authorList>
    </citation>
    <scope>NUCLEOTIDE SEQUENCE [LARGE SCALE GENOMIC DNA]</scope>
    <source>
        <strain evidence="1">LRV0_1</strain>
    </source>
</reference>
<sequence length="83" mass="9601">MAADWDSTIFPQRRPPFLASSGRVRWKSVKFRVQMKIRDDVLKQMKAIGFVGYTEAELIVKRADNTEIFNVDIQRNLTVGKNT</sequence>
<evidence type="ECO:0000313" key="2">
    <source>
        <dbReference type="Proteomes" id="UP001234178"/>
    </source>
</evidence>